<proteinExistence type="inferred from homology"/>
<dbReference type="PANTHER" id="PTHR12411">
    <property type="entry name" value="CYSTEINE PROTEASE FAMILY C1-RELATED"/>
    <property type="match status" value="1"/>
</dbReference>
<dbReference type="Gene3D" id="3.90.70.10">
    <property type="entry name" value="Cysteine proteinases"/>
    <property type="match status" value="1"/>
</dbReference>
<sequence>MKLFVLILLLATAFTGLVEQINNANVGWTATEYPQFVGKSVEELRSLFGTTRGPHNYPIKRHELQDLPTNFDPRTQWPGCIHPILDQGQCGSCWAFGASEALSDRFCIQEKVNVVLSPQDLVSCDTEDSGCDGGWPEMAWEFMEENGLVTASCFPYSSGGGNAPDCISKCKDGSSWTTYHAKDTQGFETIEDIMTELYTNGPCEAAFDVYQDFINYESGVYKYVNGSFLGGHAIKMLGWGVENGEDYWLCANSWGTSWGMKGFFKILKGVDECGIEDDVVAGMAAQID</sequence>
<keyword evidence="9" id="KW-1015">Disulfide bond</keyword>
<dbReference type="PROSITE" id="PS00139">
    <property type="entry name" value="THIOL_PROTEASE_CYS"/>
    <property type="match status" value="1"/>
</dbReference>
<reference evidence="13" key="1">
    <citation type="submission" date="2022-10" db="EMBL/GenBank/DDBJ databases">
        <title>Novel sulphate-reducing endosymbionts in the free-living metamonad Anaeramoeba.</title>
        <authorList>
            <person name="Jerlstrom-Hultqvist J."/>
            <person name="Cepicka I."/>
            <person name="Gallot-Lavallee L."/>
            <person name="Salas-Leiva D."/>
            <person name="Curtis B.A."/>
            <person name="Zahonova K."/>
            <person name="Pipaliya S."/>
            <person name="Dacks J."/>
            <person name="Roger A.J."/>
        </authorList>
    </citation>
    <scope>NUCLEOTIDE SEQUENCE</scope>
    <source>
        <strain evidence="13">BMAN</strain>
    </source>
</reference>
<dbReference type="GO" id="GO:0005773">
    <property type="term" value="C:vacuole"/>
    <property type="evidence" value="ECO:0007669"/>
    <property type="project" value="UniProtKB-SubCell"/>
</dbReference>
<evidence type="ECO:0000256" key="11">
    <source>
        <dbReference type="SAM" id="SignalP"/>
    </source>
</evidence>
<dbReference type="InterPro" id="IPR000668">
    <property type="entry name" value="Peptidase_C1A_C"/>
</dbReference>
<feature type="domain" description="Peptidase C1A papain C-terminal" evidence="12">
    <location>
        <begin position="67"/>
        <end position="283"/>
    </location>
</feature>
<dbReference type="AlphaFoldDB" id="A0A9Q0REF4"/>
<organism evidence="13 14">
    <name type="scientific">Anaeramoeba ignava</name>
    <name type="common">Anaerobic marine amoeba</name>
    <dbReference type="NCBI Taxonomy" id="1746090"/>
    <lineage>
        <taxon>Eukaryota</taxon>
        <taxon>Metamonada</taxon>
        <taxon>Anaeramoebidae</taxon>
        <taxon>Anaeramoeba</taxon>
    </lineage>
</organism>
<dbReference type="InterPro" id="IPR000169">
    <property type="entry name" value="Pept_cys_AS"/>
</dbReference>
<keyword evidence="8" id="KW-0865">Zymogen</keyword>
<dbReference type="InterPro" id="IPR038765">
    <property type="entry name" value="Papain-like_cys_pep_sf"/>
</dbReference>
<dbReference type="InterPro" id="IPR025660">
    <property type="entry name" value="Pept_his_AS"/>
</dbReference>
<evidence type="ECO:0000313" key="14">
    <source>
        <dbReference type="Proteomes" id="UP001149090"/>
    </source>
</evidence>
<dbReference type="OMA" id="PQLAWEY"/>
<dbReference type="EMBL" id="JAPDFW010000064">
    <property type="protein sequence ID" value="KAJ5075674.1"/>
    <property type="molecule type" value="Genomic_DNA"/>
</dbReference>
<evidence type="ECO:0000256" key="3">
    <source>
        <dbReference type="ARBA" id="ARBA00022554"/>
    </source>
</evidence>
<keyword evidence="7" id="KW-0788">Thiol protease</keyword>
<evidence type="ECO:0000256" key="5">
    <source>
        <dbReference type="ARBA" id="ARBA00022729"/>
    </source>
</evidence>
<dbReference type="OrthoDB" id="640249at2759"/>
<gene>
    <name evidence="13" type="ORF">M0811_07246</name>
</gene>
<keyword evidence="6" id="KW-0378">Hydrolase</keyword>
<dbReference type="PROSITE" id="PS00640">
    <property type="entry name" value="THIOL_PROTEASE_ASN"/>
    <property type="match status" value="1"/>
</dbReference>
<protein>
    <recommendedName>
        <fullName evidence="12">Peptidase C1A papain C-terminal domain-containing protein</fullName>
    </recommendedName>
</protein>
<dbReference type="Proteomes" id="UP001149090">
    <property type="component" value="Unassembled WGS sequence"/>
</dbReference>
<accession>A0A9Q0REF4</accession>
<evidence type="ECO:0000313" key="13">
    <source>
        <dbReference type="EMBL" id="KAJ5075674.1"/>
    </source>
</evidence>
<evidence type="ECO:0000256" key="6">
    <source>
        <dbReference type="ARBA" id="ARBA00022801"/>
    </source>
</evidence>
<evidence type="ECO:0000256" key="4">
    <source>
        <dbReference type="ARBA" id="ARBA00022670"/>
    </source>
</evidence>
<evidence type="ECO:0000256" key="9">
    <source>
        <dbReference type="ARBA" id="ARBA00023157"/>
    </source>
</evidence>
<keyword evidence="14" id="KW-1185">Reference proteome</keyword>
<comment type="subcellular location">
    <subcellularLocation>
        <location evidence="1">Vacuole</location>
    </subcellularLocation>
</comment>
<comment type="caution">
    <text evidence="13">The sequence shown here is derived from an EMBL/GenBank/DDBJ whole genome shotgun (WGS) entry which is preliminary data.</text>
</comment>
<feature type="chain" id="PRO_5040311224" description="Peptidase C1A papain C-terminal domain-containing protein" evidence="11">
    <location>
        <begin position="21"/>
        <end position="288"/>
    </location>
</feature>
<keyword evidence="4" id="KW-0645">Protease</keyword>
<evidence type="ECO:0000256" key="7">
    <source>
        <dbReference type="ARBA" id="ARBA00022807"/>
    </source>
</evidence>
<evidence type="ECO:0000256" key="1">
    <source>
        <dbReference type="ARBA" id="ARBA00004116"/>
    </source>
</evidence>
<dbReference type="FunFam" id="3.90.70.10:FF:000096">
    <property type="entry name" value="Cathepsin B-like cysteine protease"/>
    <property type="match status" value="1"/>
</dbReference>
<dbReference type="SMART" id="SM00645">
    <property type="entry name" value="Pept_C1"/>
    <property type="match status" value="1"/>
</dbReference>
<dbReference type="PRINTS" id="PR00705">
    <property type="entry name" value="PAPAIN"/>
</dbReference>
<dbReference type="SUPFAM" id="SSF54001">
    <property type="entry name" value="Cysteine proteinases"/>
    <property type="match status" value="1"/>
</dbReference>
<evidence type="ECO:0000259" key="12">
    <source>
        <dbReference type="SMART" id="SM00645"/>
    </source>
</evidence>
<keyword evidence="3" id="KW-0926">Vacuole</keyword>
<dbReference type="InterPro" id="IPR013128">
    <property type="entry name" value="Peptidase_C1A"/>
</dbReference>
<comment type="function">
    <text evidence="10">Thiol protease which is required for parasite excystation and invasion of the proximal small intestine of the human host.</text>
</comment>
<evidence type="ECO:0000256" key="2">
    <source>
        <dbReference type="ARBA" id="ARBA00008455"/>
    </source>
</evidence>
<dbReference type="GO" id="GO:0008234">
    <property type="term" value="F:cysteine-type peptidase activity"/>
    <property type="evidence" value="ECO:0007669"/>
    <property type="project" value="UniProtKB-KW"/>
</dbReference>
<dbReference type="GO" id="GO:0006508">
    <property type="term" value="P:proteolysis"/>
    <property type="evidence" value="ECO:0007669"/>
    <property type="project" value="UniProtKB-KW"/>
</dbReference>
<keyword evidence="5 11" id="KW-0732">Signal</keyword>
<name>A0A9Q0REF4_ANAIG</name>
<feature type="signal peptide" evidence="11">
    <location>
        <begin position="1"/>
        <end position="20"/>
    </location>
</feature>
<evidence type="ECO:0000256" key="8">
    <source>
        <dbReference type="ARBA" id="ARBA00023145"/>
    </source>
</evidence>
<dbReference type="PROSITE" id="PS00639">
    <property type="entry name" value="THIOL_PROTEASE_HIS"/>
    <property type="match status" value="1"/>
</dbReference>
<dbReference type="Pfam" id="PF00112">
    <property type="entry name" value="Peptidase_C1"/>
    <property type="match status" value="1"/>
</dbReference>
<evidence type="ECO:0000256" key="10">
    <source>
        <dbReference type="ARBA" id="ARBA00060028"/>
    </source>
</evidence>
<comment type="similarity">
    <text evidence="2">Belongs to the peptidase C1 family.</text>
</comment>
<dbReference type="CDD" id="cd02620">
    <property type="entry name" value="Peptidase_C1A_CathepsinB"/>
    <property type="match status" value="1"/>
</dbReference>
<dbReference type="InterPro" id="IPR025661">
    <property type="entry name" value="Pept_asp_AS"/>
</dbReference>